<dbReference type="EMBL" id="JBIPKE010000020">
    <property type="protein sequence ID" value="MFH6985570.1"/>
    <property type="molecule type" value="Genomic_DNA"/>
</dbReference>
<dbReference type="Gene3D" id="1.20.58.480">
    <property type="match status" value="1"/>
</dbReference>
<organism evidence="1 2">
    <name type="scientific">Marinoscillum luteum</name>
    <dbReference type="NCBI Taxonomy" id="861051"/>
    <lineage>
        <taxon>Bacteria</taxon>
        <taxon>Pseudomonadati</taxon>
        <taxon>Bacteroidota</taxon>
        <taxon>Cytophagia</taxon>
        <taxon>Cytophagales</taxon>
        <taxon>Reichenbachiellaceae</taxon>
        <taxon>Marinoscillum</taxon>
    </lineage>
</organism>
<dbReference type="Proteomes" id="UP001610063">
    <property type="component" value="Unassembled WGS sequence"/>
</dbReference>
<accession>A0ABW7ND75</accession>
<comment type="caution">
    <text evidence="1">The sequence shown here is derived from an EMBL/GenBank/DDBJ whole genome shotgun (WGS) entry which is preliminary data.</text>
</comment>
<reference evidence="1 2" key="1">
    <citation type="journal article" date="2013" name="Int. J. Syst. Evol. Microbiol.">
        <title>Marinoscillum luteum sp. nov., isolated from marine sediment.</title>
        <authorList>
            <person name="Cha I.T."/>
            <person name="Park S.J."/>
            <person name="Kim S.J."/>
            <person name="Kim J.G."/>
            <person name="Jung M.Y."/>
            <person name="Shin K.S."/>
            <person name="Kwon K.K."/>
            <person name="Yang S.H."/>
            <person name="Seo Y.S."/>
            <person name="Rhee S.K."/>
        </authorList>
    </citation>
    <scope>NUCLEOTIDE SEQUENCE [LARGE SCALE GENOMIC DNA]</scope>
    <source>
        <strain evidence="1 2">KCTC 23939</strain>
    </source>
</reference>
<gene>
    <name evidence="1" type="ORF">ACHKAR_19110</name>
</gene>
<proteinExistence type="predicted"/>
<evidence type="ECO:0000313" key="2">
    <source>
        <dbReference type="Proteomes" id="UP001610063"/>
    </source>
</evidence>
<dbReference type="RefSeq" id="WP_395418994.1">
    <property type="nucleotide sequence ID" value="NZ_JBIPKE010000020.1"/>
</dbReference>
<dbReference type="InterPro" id="IPR037217">
    <property type="entry name" value="Trp/Indoleamine_2_3_dOase-like"/>
</dbReference>
<sequence length="287" mass="33570">MTHTDHSTTSYWDYIQTEALLSLQNPKTNLPDEAVFIMYHQVTELVFKMILHELQQLVENPFSTDAMGIKVDRINRYTELLISSFAIMKHGMDHNEYNRFRKELAPASGFQSVQFRYIEIYCTRITNLLSKNITIDLGASPSVALCFEYLYWKEAGHDHQTGKKTPTLLDFEEKYEKELISLATNVRGKTLEDQLLNLPNPNPAIEEKLKTFDYLYNVKWPLVHLDTAQHYLDSRGENKPATGGSDWKKYLHPRHQQRSFFPSLWDKSEIYDWAEPRKTDLDKNITS</sequence>
<dbReference type="SUPFAM" id="SSF140959">
    <property type="entry name" value="Indolic compounds 2,3-dioxygenase-like"/>
    <property type="match status" value="1"/>
</dbReference>
<dbReference type="InterPro" id="IPR004981">
    <property type="entry name" value="Trp_2_3_dOase"/>
</dbReference>
<dbReference type="PANTHER" id="PTHR10138">
    <property type="entry name" value="TRYPTOPHAN 2,3-DIOXYGENASE"/>
    <property type="match status" value="1"/>
</dbReference>
<dbReference type="PANTHER" id="PTHR10138:SF0">
    <property type="entry name" value="TRYPTOPHAN 2,3-DIOXYGENASE"/>
    <property type="match status" value="1"/>
</dbReference>
<keyword evidence="2" id="KW-1185">Reference proteome</keyword>
<name>A0ABW7ND75_9BACT</name>
<dbReference type="Pfam" id="PF03301">
    <property type="entry name" value="Trp_dioxygenase"/>
    <property type="match status" value="1"/>
</dbReference>
<evidence type="ECO:0000313" key="1">
    <source>
        <dbReference type="EMBL" id="MFH6985570.1"/>
    </source>
</evidence>
<protein>
    <submittedName>
        <fullName evidence="1">Tryptophan 2,3-dioxygenase family protein</fullName>
    </submittedName>
</protein>